<comment type="similarity">
    <text evidence="2">Belongs to the G-protein coupled receptor 4 family.</text>
</comment>
<sequence length="701" mass="77457">MADVADVADVVDIMPDLVNHASRIFMCLFCFLGIILPLPTFRTYYNGRGALTFSGCNMIALNCLLCLQYLINAIIWPTQDINNWWDGTGLCDIQAPLKYPFTLSLALSLWRFLNALANAVSGQRQFGLSNAEQRRQLLKEALYCWLVPLVQIPLSYLVRKGRFAVVPVMGCGDLLDDSWLKFLIITVWCPLVMLLTSYSAVRVVVRVLKHRRDISGILVSNGSKIRDRMFLRMVTISIVVLLSYIPVQGAFFLNAISSGVTRYSLFDNYSDGWNQPDKVTLADYGGQMSQYIGWTSAAWNLVFFLFFGFQRESVIETRKMLATLGFGKFWPSLTRPLQPRCGTASSNRTLLQSNRLTSWMFDPVTLRFDPFGNLLTWLATSPRLDKWAAGTPGKFMQWAEGAMASTSKWFRRCLQWNWSSRRSISNNQATTVVGEGLELAGKNASQTTFDSATTADFSFYGSTSTLFNGRFLYPTSSAGSTSSITSSPLRNEVRHGDILEQTSTQPTNTAFRRVGPTGLFSTFFRTQPNLPANPFSRRSTANRTVAPLPNEFSIPREQSFHSFKSQSSAWLYPRPDLVATRFWTGNASETVCATPAFSNSGTSFAGPSSSPGYFAYASSVTTEPAIPLGIPSSSTSDAASDFASATRAAPFDTRHPSIELDDFVGSEAHAFGPEHSGDDYDADDFTASGSGWKGKGKASDA</sequence>
<accession>A0A2J6TUB7</accession>
<evidence type="ECO:0000256" key="11">
    <source>
        <dbReference type="SAM" id="Phobius"/>
    </source>
</evidence>
<protein>
    <recommendedName>
        <fullName evidence="14">STE3-domain-containing protein</fullName>
    </recommendedName>
</protein>
<gene>
    <name evidence="12" type="ORF">K444DRAFT_658897</name>
</gene>
<comment type="subcellular location">
    <subcellularLocation>
        <location evidence="1">Membrane</location>
        <topology evidence="1">Multi-pass membrane protein</topology>
    </subcellularLocation>
</comment>
<evidence type="ECO:0008006" key="14">
    <source>
        <dbReference type="Google" id="ProtNLM"/>
    </source>
</evidence>
<reference evidence="12 13" key="1">
    <citation type="submission" date="2016-04" db="EMBL/GenBank/DDBJ databases">
        <title>A degradative enzymes factory behind the ericoid mycorrhizal symbiosis.</title>
        <authorList>
            <consortium name="DOE Joint Genome Institute"/>
            <person name="Martino E."/>
            <person name="Morin E."/>
            <person name="Grelet G."/>
            <person name="Kuo A."/>
            <person name="Kohler A."/>
            <person name="Daghino S."/>
            <person name="Barry K."/>
            <person name="Choi C."/>
            <person name="Cichocki N."/>
            <person name="Clum A."/>
            <person name="Copeland A."/>
            <person name="Hainaut M."/>
            <person name="Haridas S."/>
            <person name="Labutti K."/>
            <person name="Lindquist E."/>
            <person name="Lipzen A."/>
            <person name="Khouja H.-R."/>
            <person name="Murat C."/>
            <person name="Ohm R."/>
            <person name="Olson A."/>
            <person name="Spatafora J."/>
            <person name="Veneault-Fourrey C."/>
            <person name="Henrissat B."/>
            <person name="Grigoriev I."/>
            <person name="Martin F."/>
            <person name="Perotto S."/>
        </authorList>
    </citation>
    <scope>NUCLEOTIDE SEQUENCE [LARGE SCALE GENOMIC DNA]</scope>
    <source>
        <strain evidence="12 13">E</strain>
    </source>
</reference>
<evidence type="ECO:0000256" key="7">
    <source>
        <dbReference type="ARBA" id="ARBA00023136"/>
    </source>
</evidence>
<feature type="transmembrane region" description="Helical" evidence="11">
    <location>
        <begin position="59"/>
        <end position="79"/>
    </location>
</feature>
<dbReference type="AlphaFoldDB" id="A0A2J6TUB7"/>
<dbReference type="GO" id="GO:0000750">
    <property type="term" value="P:pheromone-dependent signal transduction involved in conjugation with cellular fusion"/>
    <property type="evidence" value="ECO:0007669"/>
    <property type="project" value="TreeGrafter"/>
</dbReference>
<dbReference type="PANTHER" id="PTHR28097:SF1">
    <property type="entry name" value="PHEROMONE A FACTOR RECEPTOR"/>
    <property type="match status" value="1"/>
</dbReference>
<evidence type="ECO:0000256" key="5">
    <source>
        <dbReference type="ARBA" id="ARBA00022989"/>
    </source>
</evidence>
<evidence type="ECO:0000313" key="12">
    <source>
        <dbReference type="EMBL" id="PMD66610.1"/>
    </source>
</evidence>
<dbReference type="GeneID" id="36594384"/>
<dbReference type="Pfam" id="PF02076">
    <property type="entry name" value="STE3"/>
    <property type="match status" value="1"/>
</dbReference>
<dbReference type="GO" id="GO:0005886">
    <property type="term" value="C:plasma membrane"/>
    <property type="evidence" value="ECO:0007669"/>
    <property type="project" value="TreeGrafter"/>
</dbReference>
<evidence type="ECO:0000256" key="6">
    <source>
        <dbReference type="ARBA" id="ARBA00023040"/>
    </source>
</evidence>
<keyword evidence="3" id="KW-0589">Pheromone response</keyword>
<evidence type="ECO:0000313" key="13">
    <source>
        <dbReference type="Proteomes" id="UP000235371"/>
    </source>
</evidence>
<dbReference type="Gene3D" id="1.20.1070.10">
    <property type="entry name" value="Rhodopsin 7-helix transmembrane proteins"/>
    <property type="match status" value="1"/>
</dbReference>
<keyword evidence="7 11" id="KW-0472">Membrane</keyword>
<dbReference type="PRINTS" id="PR00899">
    <property type="entry name" value="GPCRSTE3"/>
</dbReference>
<dbReference type="Proteomes" id="UP000235371">
    <property type="component" value="Unassembled WGS sequence"/>
</dbReference>
<dbReference type="GO" id="GO:0004932">
    <property type="term" value="F:mating-type factor pheromone receptor activity"/>
    <property type="evidence" value="ECO:0007669"/>
    <property type="project" value="InterPro"/>
</dbReference>
<feature type="transmembrane region" description="Helical" evidence="11">
    <location>
        <begin position="229"/>
        <end position="247"/>
    </location>
</feature>
<feature type="transmembrane region" description="Helical" evidence="11">
    <location>
        <begin position="20"/>
        <end position="38"/>
    </location>
</feature>
<organism evidence="12 13">
    <name type="scientific">Hyaloscypha bicolor E</name>
    <dbReference type="NCBI Taxonomy" id="1095630"/>
    <lineage>
        <taxon>Eukaryota</taxon>
        <taxon>Fungi</taxon>
        <taxon>Dikarya</taxon>
        <taxon>Ascomycota</taxon>
        <taxon>Pezizomycotina</taxon>
        <taxon>Leotiomycetes</taxon>
        <taxon>Helotiales</taxon>
        <taxon>Hyaloscyphaceae</taxon>
        <taxon>Hyaloscypha</taxon>
        <taxon>Hyaloscypha bicolor</taxon>
    </lineage>
</organism>
<evidence type="ECO:0000256" key="9">
    <source>
        <dbReference type="ARBA" id="ARBA00023224"/>
    </source>
</evidence>
<evidence type="ECO:0000256" key="8">
    <source>
        <dbReference type="ARBA" id="ARBA00023170"/>
    </source>
</evidence>
<proteinExistence type="inferred from homology"/>
<dbReference type="PANTHER" id="PTHR28097">
    <property type="entry name" value="PHEROMONE A FACTOR RECEPTOR"/>
    <property type="match status" value="1"/>
</dbReference>
<keyword evidence="5 11" id="KW-1133">Transmembrane helix</keyword>
<name>A0A2J6TUB7_9HELO</name>
<dbReference type="InterPro" id="IPR001499">
    <property type="entry name" value="GPCR_STE3"/>
</dbReference>
<keyword evidence="9" id="KW-0807">Transducer</keyword>
<dbReference type="InParanoid" id="A0A2J6TUB7"/>
<feature type="transmembrane region" description="Helical" evidence="11">
    <location>
        <begin position="179"/>
        <end position="208"/>
    </location>
</feature>
<keyword evidence="4 11" id="KW-0812">Transmembrane</keyword>
<evidence type="ECO:0000256" key="4">
    <source>
        <dbReference type="ARBA" id="ARBA00022692"/>
    </source>
</evidence>
<evidence type="ECO:0000256" key="1">
    <source>
        <dbReference type="ARBA" id="ARBA00004141"/>
    </source>
</evidence>
<dbReference type="OrthoDB" id="2874149at2759"/>
<keyword evidence="8" id="KW-0675">Receptor</keyword>
<keyword evidence="13" id="KW-1185">Reference proteome</keyword>
<evidence type="ECO:0000256" key="2">
    <source>
        <dbReference type="ARBA" id="ARBA00011085"/>
    </source>
</evidence>
<feature type="region of interest" description="Disordered" evidence="10">
    <location>
        <begin position="664"/>
        <end position="701"/>
    </location>
</feature>
<dbReference type="RefSeq" id="XP_024743514.1">
    <property type="nucleotide sequence ID" value="XM_024886307.1"/>
</dbReference>
<keyword evidence="6" id="KW-0297">G-protein coupled receptor</keyword>
<feature type="transmembrane region" description="Helical" evidence="11">
    <location>
        <begin position="291"/>
        <end position="309"/>
    </location>
</feature>
<evidence type="ECO:0000256" key="10">
    <source>
        <dbReference type="SAM" id="MobiDB-lite"/>
    </source>
</evidence>
<dbReference type="EMBL" id="KZ613743">
    <property type="protein sequence ID" value="PMD66610.1"/>
    <property type="molecule type" value="Genomic_DNA"/>
</dbReference>
<evidence type="ECO:0000256" key="3">
    <source>
        <dbReference type="ARBA" id="ARBA00022507"/>
    </source>
</evidence>